<keyword evidence="1" id="KW-0732">Signal</keyword>
<organism evidence="2 3">
    <name type="scientific">Sphingomonas hengshuiensis</name>
    <dbReference type="NCBI Taxonomy" id="1609977"/>
    <lineage>
        <taxon>Bacteria</taxon>
        <taxon>Pseudomonadati</taxon>
        <taxon>Pseudomonadota</taxon>
        <taxon>Alphaproteobacteria</taxon>
        <taxon>Sphingomonadales</taxon>
        <taxon>Sphingomonadaceae</taxon>
        <taxon>Sphingomonas</taxon>
    </lineage>
</organism>
<feature type="signal peptide" evidence="1">
    <location>
        <begin position="1"/>
        <end position="20"/>
    </location>
</feature>
<gene>
    <name evidence="2" type="ORF">DI632_05135</name>
</gene>
<name>A0A2W5B7Q0_9SPHN</name>
<dbReference type="NCBIfam" id="NF047636">
    <property type="entry name" value="CC_3452_fam"/>
    <property type="match status" value="1"/>
</dbReference>
<dbReference type="InterPro" id="IPR058067">
    <property type="entry name" value="CC_3452-like"/>
</dbReference>
<sequence>MKLLALFATAAMACSFGAAAQSRGFTATPATAPAVASIRTRDTMWKCAGDRCVTPRAEGSYLTMCQLAAQELGTLTAFTANGEAFAPEQLAKCNVRARGA</sequence>
<dbReference type="AlphaFoldDB" id="A0A2W5B7Q0"/>
<evidence type="ECO:0000313" key="2">
    <source>
        <dbReference type="EMBL" id="PZO79205.1"/>
    </source>
</evidence>
<evidence type="ECO:0000256" key="1">
    <source>
        <dbReference type="SAM" id="SignalP"/>
    </source>
</evidence>
<dbReference type="EMBL" id="QFNF01000008">
    <property type="protein sequence ID" value="PZO79205.1"/>
    <property type="molecule type" value="Genomic_DNA"/>
</dbReference>
<reference evidence="2 3" key="1">
    <citation type="submission" date="2017-08" db="EMBL/GenBank/DDBJ databases">
        <title>Infants hospitalized years apart are colonized by the same room-sourced microbial strains.</title>
        <authorList>
            <person name="Brooks B."/>
            <person name="Olm M.R."/>
            <person name="Firek B.A."/>
            <person name="Baker R."/>
            <person name="Thomas B.C."/>
            <person name="Morowitz M.J."/>
            <person name="Banfield J.F."/>
        </authorList>
    </citation>
    <scope>NUCLEOTIDE SEQUENCE [LARGE SCALE GENOMIC DNA]</scope>
    <source>
        <strain evidence="2">S2_018_000_R3_110</strain>
    </source>
</reference>
<protein>
    <submittedName>
        <fullName evidence="2">Uncharacterized protein</fullName>
    </submittedName>
</protein>
<dbReference type="Proteomes" id="UP000248614">
    <property type="component" value="Unassembled WGS sequence"/>
</dbReference>
<comment type="caution">
    <text evidence="2">The sequence shown here is derived from an EMBL/GenBank/DDBJ whole genome shotgun (WGS) entry which is preliminary data.</text>
</comment>
<accession>A0A2W5B7Q0</accession>
<feature type="chain" id="PRO_5016088257" evidence="1">
    <location>
        <begin position="21"/>
        <end position="100"/>
    </location>
</feature>
<proteinExistence type="predicted"/>
<dbReference type="Pfam" id="PF26624">
    <property type="entry name" value="DUF8200"/>
    <property type="match status" value="1"/>
</dbReference>
<dbReference type="InterPro" id="IPR058513">
    <property type="entry name" value="DUF8200"/>
</dbReference>
<evidence type="ECO:0000313" key="3">
    <source>
        <dbReference type="Proteomes" id="UP000248614"/>
    </source>
</evidence>